<evidence type="ECO:0000256" key="2">
    <source>
        <dbReference type="SAM" id="Phobius"/>
    </source>
</evidence>
<feature type="domain" description="N-acetyltransferase" evidence="3">
    <location>
        <begin position="135"/>
        <end position="297"/>
    </location>
</feature>
<evidence type="ECO:0000313" key="5">
    <source>
        <dbReference type="Proteomes" id="UP000693946"/>
    </source>
</evidence>
<evidence type="ECO:0000259" key="3">
    <source>
        <dbReference type="PROSITE" id="PS51186"/>
    </source>
</evidence>
<dbReference type="PROSITE" id="PS51186">
    <property type="entry name" value="GNAT"/>
    <property type="match status" value="1"/>
</dbReference>
<gene>
    <name evidence="4" type="ORF">JOB18_045615</name>
</gene>
<keyword evidence="2" id="KW-0812">Transmembrane</keyword>
<dbReference type="PANTHER" id="PTHR13947:SF58">
    <property type="entry name" value="8B (PUTATIVE,_PSEUDO-RELATED"/>
    <property type="match status" value="1"/>
</dbReference>
<dbReference type="CDD" id="cd04301">
    <property type="entry name" value="NAT_SF"/>
    <property type="match status" value="1"/>
</dbReference>
<feature type="transmembrane region" description="Helical" evidence="2">
    <location>
        <begin position="12"/>
        <end position="31"/>
    </location>
</feature>
<comment type="caution">
    <text evidence="4">The sequence shown here is derived from an EMBL/GenBank/DDBJ whole genome shotgun (WGS) entry which is preliminary data.</text>
</comment>
<keyword evidence="1" id="KW-0808">Transferase</keyword>
<evidence type="ECO:0000313" key="4">
    <source>
        <dbReference type="EMBL" id="KAG7495184.1"/>
    </source>
</evidence>
<sequence length="298" mass="33269">MSGFDVVDDLCIQDLAFAVSLLPSSWTLLVVDKDRFLKRCPVKRIIFDSIINLFLVYDLTSAAGYLQVSVPVVMQLVIRRYRPSDRDTVRALFSTGIQEHITPCFHNRMATPFCLAITAALCVAGYLLSSVLGAVVLAAAWMGLVYYCCHKIYSGFVKERLLTDMQDIPGNYLSRPGDDFWVAEAKLDGRVQILGMVAVKAKQSGKEKYGELMRMIISPLCRRMGLGFRLAQTVVDYCKEQGFSKVVLETSAIQTAAVGLYEKLGFRHVLSPSITEFPSWVVMLANVKVLRMEKQLSA</sequence>
<keyword evidence="5" id="KW-1185">Reference proteome</keyword>
<proteinExistence type="predicted"/>
<accession>A0AAV6QSR0</accession>
<evidence type="ECO:0000256" key="1">
    <source>
        <dbReference type="ARBA" id="ARBA00022679"/>
    </source>
</evidence>
<dbReference type="Pfam" id="PF00583">
    <property type="entry name" value="Acetyltransf_1"/>
    <property type="match status" value="1"/>
</dbReference>
<feature type="transmembrane region" description="Helical" evidence="2">
    <location>
        <begin position="115"/>
        <end position="148"/>
    </location>
</feature>
<name>A0AAV6QSR0_SOLSE</name>
<dbReference type="InterPro" id="IPR000182">
    <property type="entry name" value="GNAT_dom"/>
</dbReference>
<feature type="transmembrane region" description="Helical" evidence="2">
    <location>
        <begin position="52"/>
        <end position="78"/>
    </location>
</feature>
<reference evidence="4 5" key="1">
    <citation type="journal article" date="2021" name="Sci. Rep.">
        <title>Chromosome anchoring in Senegalese sole (Solea senegalensis) reveals sex-associated markers and genome rearrangements in flatfish.</title>
        <authorList>
            <person name="Guerrero-Cozar I."/>
            <person name="Gomez-Garrido J."/>
            <person name="Berbel C."/>
            <person name="Martinez-Blanch J.F."/>
            <person name="Alioto T."/>
            <person name="Claros M.G."/>
            <person name="Gagnaire P.A."/>
            <person name="Manchado M."/>
        </authorList>
    </citation>
    <scope>NUCLEOTIDE SEQUENCE [LARGE SCALE GENOMIC DNA]</scope>
    <source>
        <strain evidence="4">Sse05_10M</strain>
    </source>
</reference>
<organism evidence="4 5">
    <name type="scientific">Solea senegalensis</name>
    <name type="common">Senegalese sole</name>
    <dbReference type="NCBI Taxonomy" id="28829"/>
    <lineage>
        <taxon>Eukaryota</taxon>
        <taxon>Metazoa</taxon>
        <taxon>Chordata</taxon>
        <taxon>Craniata</taxon>
        <taxon>Vertebrata</taxon>
        <taxon>Euteleostomi</taxon>
        <taxon>Actinopterygii</taxon>
        <taxon>Neopterygii</taxon>
        <taxon>Teleostei</taxon>
        <taxon>Neoteleostei</taxon>
        <taxon>Acanthomorphata</taxon>
        <taxon>Carangaria</taxon>
        <taxon>Pleuronectiformes</taxon>
        <taxon>Pleuronectoidei</taxon>
        <taxon>Soleidae</taxon>
        <taxon>Solea</taxon>
    </lineage>
</organism>
<dbReference type="Proteomes" id="UP000693946">
    <property type="component" value="Linkage Group LG4"/>
</dbReference>
<dbReference type="GO" id="GO:0008080">
    <property type="term" value="F:N-acetyltransferase activity"/>
    <property type="evidence" value="ECO:0007669"/>
    <property type="project" value="InterPro"/>
</dbReference>
<protein>
    <submittedName>
        <fullName evidence="4">N-acetyltransferase camello</fullName>
    </submittedName>
</protein>
<dbReference type="EMBL" id="JAGKHQ010000016">
    <property type="protein sequence ID" value="KAG7495184.1"/>
    <property type="molecule type" value="Genomic_DNA"/>
</dbReference>
<keyword evidence="2" id="KW-0472">Membrane</keyword>
<dbReference type="AlphaFoldDB" id="A0AAV6QSR0"/>
<keyword evidence="2" id="KW-1133">Transmembrane helix</keyword>
<dbReference type="PANTHER" id="PTHR13947">
    <property type="entry name" value="GNAT FAMILY N-ACETYLTRANSFERASE"/>
    <property type="match status" value="1"/>
</dbReference>
<dbReference type="InterPro" id="IPR050769">
    <property type="entry name" value="NAT_camello-type"/>
</dbReference>